<keyword evidence="2" id="KW-0732">Signal</keyword>
<evidence type="ECO:0000256" key="2">
    <source>
        <dbReference type="SAM" id="SignalP"/>
    </source>
</evidence>
<keyword evidence="4" id="KW-1185">Reference proteome</keyword>
<accession>A0A4Y3TUX9</accession>
<feature type="chain" id="PRO_5021445735" description="Auto-transporter adhesin head GIN domain-containing protein" evidence="2">
    <location>
        <begin position="39"/>
        <end position="286"/>
    </location>
</feature>
<evidence type="ECO:0000256" key="1">
    <source>
        <dbReference type="SAM" id="MobiDB-lite"/>
    </source>
</evidence>
<dbReference type="Proteomes" id="UP000317730">
    <property type="component" value="Unassembled WGS sequence"/>
</dbReference>
<feature type="compositionally biased region" description="Polar residues" evidence="1">
    <location>
        <begin position="271"/>
        <end position="286"/>
    </location>
</feature>
<feature type="region of interest" description="Disordered" evidence="1">
    <location>
        <begin position="259"/>
        <end position="286"/>
    </location>
</feature>
<evidence type="ECO:0008006" key="5">
    <source>
        <dbReference type="Google" id="ProtNLM"/>
    </source>
</evidence>
<reference evidence="3 4" key="1">
    <citation type="submission" date="2019-06" db="EMBL/GenBank/DDBJ databases">
        <title>Whole genome shotgun sequence of Acetobacter peroxydans NBRC 13755.</title>
        <authorList>
            <person name="Hosoyama A."/>
            <person name="Uohara A."/>
            <person name="Ohji S."/>
            <person name="Ichikawa N."/>
        </authorList>
    </citation>
    <scope>NUCLEOTIDE SEQUENCE [LARGE SCALE GENOMIC DNA]</scope>
    <source>
        <strain evidence="3 4">NBRC 13755</strain>
    </source>
</reference>
<dbReference type="OrthoDB" id="7217491at2"/>
<evidence type="ECO:0000313" key="3">
    <source>
        <dbReference type="EMBL" id="GEB84780.1"/>
    </source>
</evidence>
<dbReference type="Gene3D" id="2.160.20.120">
    <property type="match status" value="1"/>
</dbReference>
<sequence length="286" mass="29688">MDEPSHDWQNYTMRYRLFSPVSALGVFLATLPMACATAAPPSASAPAKTVAALRLEVGLACPDLLHVRTESSLKKTVQGHWPDNTTLTQQPDGTVRLTLATCAAPGTGSTTTVEIATPPDMPLTVEAPQASGVILDDRTGPVSVHTGSGLTHIGTAETLDLIADTAGQIDIPVLPDSARIRSIGPATITIGTARGTALSVYLGGASAFLARAGRLKALEITSASTKDAVFHGETEVAALHVESSGSILVDKVSGTLATERDGPGRILVNQPREQTSTQHASQTTRP</sequence>
<dbReference type="EMBL" id="BJMV01000002">
    <property type="protein sequence ID" value="GEB84780.1"/>
    <property type="molecule type" value="Genomic_DNA"/>
</dbReference>
<feature type="signal peptide" evidence="2">
    <location>
        <begin position="1"/>
        <end position="38"/>
    </location>
</feature>
<protein>
    <recommendedName>
        <fullName evidence="5">Auto-transporter adhesin head GIN domain-containing protein</fullName>
    </recommendedName>
</protein>
<dbReference type="RefSeq" id="WP_141374717.1">
    <property type="nucleotide sequence ID" value="NZ_BAPL01000030.1"/>
</dbReference>
<organism evidence="3 4">
    <name type="scientific">Acetobacter peroxydans</name>
    <dbReference type="NCBI Taxonomy" id="104098"/>
    <lineage>
        <taxon>Bacteria</taxon>
        <taxon>Pseudomonadati</taxon>
        <taxon>Pseudomonadota</taxon>
        <taxon>Alphaproteobacteria</taxon>
        <taxon>Acetobacterales</taxon>
        <taxon>Acetobacteraceae</taxon>
        <taxon>Acetobacter</taxon>
    </lineage>
</organism>
<evidence type="ECO:0000313" key="4">
    <source>
        <dbReference type="Proteomes" id="UP000317730"/>
    </source>
</evidence>
<gene>
    <name evidence="3" type="ORF">APE01nite_05770</name>
</gene>
<dbReference type="AlphaFoldDB" id="A0A4Y3TUX9"/>
<comment type="caution">
    <text evidence="3">The sequence shown here is derived from an EMBL/GenBank/DDBJ whole genome shotgun (WGS) entry which is preliminary data.</text>
</comment>
<proteinExistence type="predicted"/>
<name>A0A4Y3TUX9_9PROT</name>